<evidence type="ECO:0000256" key="1">
    <source>
        <dbReference type="SAM" id="Phobius"/>
    </source>
</evidence>
<feature type="transmembrane region" description="Helical" evidence="1">
    <location>
        <begin position="242"/>
        <end position="261"/>
    </location>
</feature>
<protein>
    <submittedName>
        <fullName evidence="2">Uncharacterized protein</fullName>
    </submittedName>
</protein>
<feature type="transmembrane region" description="Helical" evidence="1">
    <location>
        <begin position="450"/>
        <end position="470"/>
    </location>
</feature>
<feature type="transmembrane region" description="Helical" evidence="1">
    <location>
        <begin position="20"/>
        <end position="38"/>
    </location>
</feature>
<dbReference type="STRING" id="1429043.X474_27555"/>
<feature type="transmembrane region" description="Helical" evidence="1">
    <location>
        <begin position="175"/>
        <end position="193"/>
    </location>
</feature>
<keyword evidence="1" id="KW-1133">Transmembrane helix</keyword>
<organism evidence="2 3">
    <name type="scientific">Dethiosulfatarculus sandiegensis</name>
    <dbReference type="NCBI Taxonomy" id="1429043"/>
    <lineage>
        <taxon>Bacteria</taxon>
        <taxon>Pseudomonadati</taxon>
        <taxon>Thermodesulfobacteriota</taxon>
        <taxon>Desulfarculia</taxon>
        <taxon>Desulfarculales</taxon>
        <taxon>Desulfarculaceae</taxon>
        <taxon>Dethiosulfatarculus</taxon>
    </lineage>
</organism>
<keyword evidence="3" id="KW-1185">Reference proteome</keyword>
<evidence type="ECO:0000313" key="3">
    <source>
        <dbReference type="Proteomes" id="UP000032233"/>
    </source>
</evidence>
<comment type="caution">
    <text evidence="2">The sequence shown here is derived from an EMBL/GenBank/DDBJ whole genome shotgun (WGS) entry which is preliminary data.</text>
</comment>
<keyword evidence="1" id="KW-0472">Membrane</keyword>
<keyword evidence="1" id="KW-0812">Transmembrane</keyword>
<evidence type="ECO:0000313" key="2">
    <source>
        <dbReference type="EMBL" id="KIX11045.1"/>
    </source>
</evidence>
<dbReference type="Gene3D" id="1.10.390.10">
    <property type="entry name" value="Neutral Protease Domain 2"/>
    <property type="match status" value="1"/>
</dbReference>
<dbReference type="AlphaFoldDB" id="A0A0D2JNJ2"/>
<feature type="transmembrane region" description="Helical" evidence="1">
    <location>
        <begin position="58"/>
        <end position="78"/>
    </location>
</feature>
<sequence>MLSFIARFELRYHCKKIHTILFFFLLVFQGVWYMIGVNDLFANNSIHLNAPAVIYRNLAVMGIILFAITAIISAGALARDLESGAANIIYPAIIHEKKYFLGKYIGVMLANFAVVLGYPLGILLFPFLGIGSPEQFGPVPVGQMVHGFFLFTVPNLVFLVTFAVFLVVMFRKAAAAYLGVLLICILFLLSTSARKDSLYPLIIELLDPFGYCSVESITDKMDVLELNSAYLPVTPTLLLNRLIWGAMSLFLFVTALLKYNFKTFTARFVKKSPGKENAVNSFSQAGQPVSPAMKQGFASHLVKSLQLTASDMKNILGSPIFLGITATLFLMFLGYNFFWTSAYYLTTSHLPLTSVMTYIRIPMLVVISLILLILSGELLFKDRTAGVWQIVDAMPTPSWVFVLSRLLAMAGVAFLILSLIFVAGVLSQWVMGFTDIEWGLYLRDLYGPRFGWLTCLHIISLAFFCGAFFSSRLHGHIVSIALFIFISMSVDFKLIEQLRFGFPFVPGVFGPEKYNYSEMNGYGVLDAGLGWYAGAWTALAAFFCIFTLLLWNRGVNRTVKERWQVLKQTLRTSGGRALAASMICCLFLFGYFQYGIHENLVVKAGYQTDAQKEAESAAYEKKYSQYKEAPRPKITDMDLVLNLFPKKREANYTARLVLENKTAEAIDALHVDWDKKLILRKLAASDHDLEKAEDDQRLRHAVYRLQPALGPGEKMGLTVKANLAYKGFHQSEYQGDLTYNGTVLGTDFLPLFGYDRSRELTNNKERLRQGLALLDSRMDKANNAFSRGNRFESLQSDALTWNMVISTDGDQSIVGPGKRIRTWQEGGRSYARFCSQRPGAMDFKIISARLMAKEFECRGVCCRLFHSPCHTYNLSVFKDAVEKIVPWLTRELGPYPYSQLQVVEKPFYDDDFVSYANVTAISESRGWTAEIKKKEDGEYIYLIVAEQLARQWILASLKVADVQGAQFLTESMARYYAFRFMDEFLGREQTRKWLNLAYKDYEKGRGEEGIEEKPLLLVDRASYLSRHKGGPALYALTQRSGVKTFDHWLAKWIAQAGNKHGFLTSADFYKGLKSFLPADLHPFARDWFEKRVQYKLSLREVQAKDRKLALTILAARQEYGGKSWAGEVPFSTPLEVGLLDESGKIKTVKKIMVRSGEHVYSLDCSFRPSAVILDPNYWHLLGSRTTCFKKI</sequence>
<proteinExistence type="predicted"/>
<dbReference type="SUPFAM" id="SSF55486">
    <property type="entry name" value="Metalloproteases ('zincins'), catalytic domain"/>
    <property type="match status" value="1"/>
</dbReference>
<feature type="transmembrane region" description="Helical" evidence="1">
    <location>
        <begin position="400"/>
        <end position="430"/>
    </location>
</feature>
<accession>A0A0D2JNJ2</accession>
<feature type="transmembrane region" description="Helical" evidence="1">
    <location>
        <begin position="104"/>
        <end position="128"/>
    </location>
</feature>
<feature type="transmembrane region" description="Helical" evidence="1">
    <location>
        <begin position="573"/>
        <end position="594"/>
    </location>
</feature>
<dbReference type="Proteomes" id="UP000032233">
    <property type="component" value="Unassembled WGS sequence"/>
</dbReference>
<dbReference type="EMBL" id="AZAC01000078">
    <property type="protein sequence ID" value="KIX11045.1"/>
    <property type="molecule type" value="Genomic_DNA"/>
</dbReference>
<feature type="transmembrane region" description="Helical" evidence="1">
    <location>
        <begin position="320"/>
        <end position="338"/>
    </location>
</feature>
<name>A0A0D2JNJ2_9BACT</name>
<feature type="transmembrane region" description="Helical" evidence="1">
    <location>
        <begin position="148"/>
        <end position="168"/>
    </location>
</feature>
<dbReference type="InterPro" id="IPR027268">
    <property type="entry name" value="Peptidase_M4/M1_CTD_sf"/>
</dbReference>
<feature type="transmembrane region" description="Helical" evidence="1">
    <location>
        <begin position="477"/>
        <end position="495"/>
    </location>
</feature>
<gene>
    <name evidence="2" type="ORF">X474_27555</name>
</gene>
<feature type="transmembrane region" description="Helical" evidence="1">
    <location>
        <begin position="529"/>
        <end position="552"/>
    </location>
</feature>
<feature type="transmembrane region" description="Helical" evidence="1">
    <location>
        <begin position="358"/>
        <end position="380"/>
    </location>
</feature>
<dbReference type="InParanoid" id="A0A0D2JNJ2"/>
<reference evidence="2 3" key="1">
    <citation type="submission" date="2013-11" db="EMBL/GenBank/DDBJ databases">
        <title>Metagenomic analysis of a methanogenic consortium involved in long chain n-alkane degradation.</title>
        <authorList>
            <person name="Davidova I.A."/>
            <person name="Callaghan A.V."/>
            <person name="Wawrik B."/>
            <person name="Pruitt S."/>
            <person name="Marks C."/>
            <person name="Duncan K.E."/>
            <person name="Suflita J.M."/>
        </authorList>
    </citation>
    <scope>NUCLEOTIDE SEQUENCE [LARGE SCALE GENOMIC DNA]</scope>
    <source>
        <strain evidence="2 3">SPR</strain>
    </source>
</reference>